<dbReference type="PROSITE" id="PS50995">
    <property type="entry name" value="HTH_MARR_2"/>
    <property type="match status" value="1"/>
</dbReference>
<dbReference type="Pfam" id="PF12802">
    <property type="entry name" value="MarR_2"/>
    <property type="match status" value="1"/>
</dbReference>
<feature type="domain" description="HTH marR-type" evidence="1">
    <location>
        <begin position="11"/>
        <end position="150"/>
    </location>
</feature>
<proteinExistence type="predicted"/>
<dbReference type="PANTHER" id="PTHR33164:SF43">
    <property type="entry name" value="HTH-TYPE TRANSCRIPTIONAL REPRESSOR YETL"/>
    <property type="match status" value="1"/>
</dbReference>
<dbReference type="EMBL" id="BAAAEM010000003">
    <property type="protein sequence ID" value="GAA0484775.1"/>
    <property type="molecule type" value="Genomic_DNA"/>
</dbReference>
<sequence length="165" mass="18714">MTHDYLRDAGIKTLGTRIRRLFERLNSNVTEVYRHEIGFEQRWFALGMLLHDRGPMNSRDATKMLGQSHVAMVQVVRAMEEAGYLERKADPKDARSKILHLTAAGSEKLEQVSSISQIVDQAAATLLAEAAPDFMKQLDAIDDALDRSNFAERIQTVFTEERQHS</sequence>
<dbReference type="InterPro" id="IPR036388">
    <property type="entry name" value="WH-like_DNA-bd_sf"/>
</dbReference>
<dbReference type="RefSeq" id="WP_229955330.1">
    <property type="nucleotide sequence ID" value="NZ_BAAAEM010000003.1"/>
</dbReference>
<reference evidence="2 3" key="1">
    <citation type="journal article" date="2019" name="Int. J. Syst. Evol. Microbiol.">
        <title>The Global Catalogue of Microorganisms (GCM) 10K type strain sequencing project: providing services to taxonomists for standard genome sequencing and annotation.</title>
        <authorList>
            <consortium name="The Broad Institute Genomics Platform"/>
            <consortium name="The Broad Institute Genome Sequencing Center for Infectious Disease"/>
            <person name="Wu L."/>
            <person name="Ma J."/>
        </authorList>
    </citation>
    <scope>NUCLEOTIDE SEQUENCE [LARGE SCALE GENOMIC DNA]</scope>
    <source>
        <strain evidence="2 3">JCM 14162</strain>
    </source>
</reference>
<accession>A0ABN1AVM0</accession>
<gene>
    <name evidence="2" type="ORF">GCM10009096_29270</name>
</gene>
<dbReference type="Gene3D" id="1.10.10.10">
    <property type="entry name" value="Winged helix-like DNA-binding domain superfamily/Winged helix DNA-binding domain"/>
    <property type="match status" value="1"/>
</dbReference>
<dbReference type="PANTHER" id="PTHR33164">
    <property type="entry name" value="TRANSCRIPTIONAL REGULATOR, MARR FAMILY"/>
    <property type="match status" value="1"/>
</dbReference>
<evidence type="ECO:0000313" key="2">
    <source>
        <dbReference type="EMBL" id="GAA0484775.1"/>
    </source>
</evidence>
<dbReference type="InterPro" id="IPR036390">
    <property type="entry name" value="WH_DNA-bd_sf"/>
</dbReference>
<evidence type="ECO:0000313" key="3">
    <source>
        <dbReference type="Proteomes" id="UP001500713"/>
    </source>
</evidence>
<dbReference type="Proteomes" id="UP001500713">
    <property type="component" value="Unassembled WGS sequence"/>
</dbReference>
<dbReference type="InterPro" id="IPR039422">
    <property type="entry name" value="MarR/SlyA-like"/>
</dbReference>
<keyword evidence="3" id="KW-1185">Reference proteome</keyword>
<organism evidence="2 3">
    <name type="scientific">Parasphingorhabdus litoris</name>
    <dbReference type="NCBI Taxonomy" id="394733"/>
    <lineage>
        <taxon>Bacteria</taxon>
        <taxon>Pseudomonadati</taxon>
        <taxon>Pseudomonadota</taxon>
        <taxon>Alphaproteobacteria</taxon>
        <taxon>Sphingomonadales</taxon>
        <taxon>Sphingomonadaceae</taxon>
        <taxon>Parasphingorhabdus</taxon>
    </lineage>
</organism>
<evidence type="ECO:0000259" key="1">
    <source>
        <dbReference type="PROSITE" id="PS50995"/>
    </source>
</evidence>
<dbReference type="SUPFAM" id="SSF46785">
    <property type="entry name" value="Winged helix' DNA-binding domain"/>
    <property type="match status" value="1"/>
</dbReference>
<name>A0ABN1AVM0_9SPHN</name>
<comment type="caution">
    <text evidence="2">The sequence shown here is derived from an EMBL/GenBank/DDBJ whole genome shotgun (WGS) entry which is preliminary data.</text>
</comment>
<protein>
    <recommendedName>
        <fullName evidence="1">HTH marR-type domain-containing protein</fullName>
    </recommendedName>
</protein>
<dbReference type="InterPro" id="IPR000835">
    <property type="entry name" value="HTH_MarR-typ"/>
</dbReference>
<dbReference type="SMART" id="SM00347">
    <property type="entry name" value="HTH_MARR"/>
    <property type="match status" value="1"/>
</dbReference>